<dbReference type="Proteomes" id="UP000638014">
    <property type="component" value="Unassembled WGS sequence"/>
</dbReference>
<accession>A0A8J6QGD1</accession>
<comment type="caution">
    <text evidence="1">The sequence shown here is derived from an EMBL/GenBank/DDBJ whole genome shotgun (WGS) entry which is preliminary data.</text>
</comment>
<organism evidence="1 2">
    <name type="scientific">Neiella litorisoli</name>
    <dbReference type="NCBI Taxonomy" id="2771431"/>
    <lineage>
        <taxon>Bacteria</taxon>
        <taxon>Pseudomonadati</taxon>
        <taxon>Pseudomonadota</taxon>
        <taxon>Gammaproteobacteria</taxon>
        <taxon>Alteromonadales</taxon>
        <taxon>Echinimonadaceae</taxon>
        <taxon>Neiella</taxon>
    </lineage>
</organism>
<evidence type="ECO:0000313" key="2">
    <source>
        <dbReference type="Proteomes" id="UP000638014"/>
    </source>
</evidence>
<reference evidence="1" key="1">
    <citation type="submission" date="2020-09" db="EMBL/GenBank/DDBJ databases">
        <title>A novel bacterium of genus Neiella, isolated from South China Sea.</title>
        <authorList>
            <person name="Huang H."/>
            <person name="Mo K."/>
            <person name="Hu Y."/>
        </authorList>
    </citation>
    <scope>NUCLEOTIDE SEQUENCE</scope>
    <source>
        <strain evidence="1">HB171785</strain>
    </source>
</reference>
<gene>
    <name evidence="1" type="ORF">IC617_08295</name>
</gene>
<dbReference type="AlphaFoldDB" id="A0A8J6QGD1"/>
<keyword evidence="2" id="KW-1185">Reference proteome</keyword>
<dbReference type="RefSeq" id="WP_191144532.1">
    <property type="nucleotide sequence ID" value="NZ_JACXAF010000009.1"/>
</dbReference>
<proteinExistence type="predicted"/>
<sequence length="118" mass="13131">MGDILINLDITSEPACTKDMTLESMVDIAVGRWPDQATCATQDIDGEILFWQVPIGTVLIARHQALTDQGMIGLLGFAAHVCATYYEEDEIAFVATDWRESVVSHPRFRMRCAEAKAR</sequence>
<protein>
    <submittedName>
        <fullName evidence="1">Uncharacterized protein</fullName>
    </submittedName>
</protein>
<name>A0A8J6QGD1_9GAMM</name>
<evidence type="ECO:0000313" key="1">
    <source>
        <dbReference type="EMBL" id="MBD1389424.1"/>
    </source>
</evidence>
<dbReference type="EMBL" id="JACXAF010000009">
    <property type="protein sequence ID" value="MBD1389424.1"/>
    <property type="molecule type" value="Genomic_DNA"/>
</dbReference>